<reference evidence="2" key="1">
    <citation type="submission" date="2024-07" db="EMBL/GenBank/DDBJ databases">
        <title>Genome Analysis of a Potential Novel Vibrio Species Secreting pH- and Thermo-stable Alginate Lyase and its Application in Producing Alginate Oligosaccharides.</title>
        <authorList>
            <person name="Huang H."/>
            <person name="Bao K."/>
        </authorList>
    </citation>
    <scope>NUCLEOTIDE SEQUENCE</scope>
    <source>
        <strain evidence="2">HB236076</strain>
        <plasmid evidence="2">p-HB236076</plasmid>
    </source>
</reference>
<accession>A0AB39HJU8</accession>
<organism evidence="2">
    <name type="scientific">Vibrio sp. HB236076</name>
    <dbReference type="NCBI Taxonomy" id="3232307"/>
    <lineage>
        <taxon>Bacteria</taxon>
        <taxon>Pseudomonadati</taxon>
        <taxon>Pseudomonadota</taxon>
        <taxon>Gammaproteobacteria</taxon>
        <taxon>Vibrionales</taxon>
        <taxon>Vibrionaceae</taxon>
        <taxon>Vibrio</taxon>
    </lineage>
</organism>
<dbReference type="RefSeq" id="WP_306099739.1">
    <property type="nucleotide sequence ID" value="NZ_CP162602.1"/>
</dbReference>
<dbReference type="EMBL" id="CP162602">
    <property type="protein sequence ID" value="XDK26825.1"/>
    <property type="molecule type" value="Genomic_DNA"/>
</dbReference>
<sequence>MKKLAITMAVLAATGATYAQAENKSAATTITTNVEEICNIGMWATGGDGYVGDSVSDDLGTTQTYFTSELNDFNLEGQSITGKVKCNASGGYSVDVVATNGVMSNNDGLATKTVEYTVTGVSGTNFTLDSGLSGGADLSAGTLTPVGGGSGVDTATFKIKMTPDDTFSYAGVYSETLTFHLNAL</sequence>
<keyword evidence="1" id="KW-0732">Signal</keyword>
<evidence type="ECO:0008006" key="3">
    <source>
        <dbReference type="Google" id="ProtNLM"/>
    </source>
</evidence>
<dbReference type="AlphaFoldDB" id="A0AB39HJU8"/>
<feature type="chain" id="PRO_5044317375" description="Adhesin" evidence="1">
    <location>
        <begin position="22"/>
        <end position="184"/>
    </location>
</feature>
<dbReference type="KEGG" id="vih:AB0763_13650"/>
<name>A0AB39HJU8_9VIBR</name>
<geneLocation type="plasmid" evidence="2">
    <name>p-HB236076</name>
</geneLocation>
<feature type="signal peptide" evidence="1">
    <location>
        <begin position="1"/>
        <end position="21"/>
    </location>
</feature>
<keyword evidence="2" id="KW-0614">Plasmid</keyword>
<evidence type="ECO:0000256" key="1">
    <source>
        <dbReference type="SAM" id="SignalP"/>
    </source>
</evidence>
<protein>
    <recommendedName>
        <fullName evidence="3">Adhesin</fullName>
    </recommendedName>
</protein>
<evidence type="ECO:0000313" key="2">
    <source>
        <dbReference type="EMBL" id="XDK26825.1"/>
    </source>
</evidence>
<gene>
    <name evidence="2" type="ORF">AB0763_13650</name>
</gene>
<proteinExistence type="predicted"/>